<keyword evidence="1" id="KW-0597">Phosphoprotein</keyword>
<accession>A0A158KLU6</accession>
<dbReference type="PROSITE" id="PS50110">
    <property type="entry name" value="RESPONSE_REGULATORY"/>
    <property type="match status" value="1"/>
</dbReference>
<evidence type="ECO:0000256" key="5">
    <source>
        <dbReference type="PROSITE-ProRule" id="PRU00169"/>
    </source>
</evidence>
<evidence type="ECO:0000256" key="6">
    <source>
        <dbReference type="SAM" id="Coils"/>
    </source>
</evidence>
<dbReference type="Gene3D" id="3.30.450.20">
    <property type="entry name" value="PAS domain"/>
    <property type="match status" value="1"/>
</dbReference>
<dbReference type="EMBL" id="FCON02000114">
    <property type="protein sequence ID" value="SAL82107.1"/>
    <property type="molecule type" value="Genomic_DNA"/>
</dbReference>
<dbReference type="GO" id="GO:0003677">
    <property type="term" value="F:DNA binding"/>
    <property type="evidence" value="ECO:0007669"/>
    <property type="project" value="UniProtKB-KW"/>
</dbReference>
<dbReference type="PANTHER" id="PTHR43214">
    <property type="entry name" value="TWO-COMPONENT RESPONSE REGULATOR"/>
    <property type="match status" value="1"/>
</dbReference>
<dbReference type="Pfam" id="PF00196">
    <property type="entry name" value="GerE"/>
    <property type="match status" value="1"/>
</dbReference>
<feature type="domain" description="HTH luxR-type" evidence="7">
    <location>
        <begin position="141"/>
        <end position="206"/>
    </location>
</feature>
<dbReference type="SMART" id="SM00448">
    <property type="entry name" value="REC"/>
    <property type="match status" value="1"/>
</dbReference>
<evidence type="ECO:0000256" key="1">
    <source>
        <dbReference type="ARBA" id="ARBA00022553"/>
    </source>
</evidence>
<dbReference type="SMART" id="SM00421">
    <property type="entry name" value="HTH_LUXR"/>
    <property type="match status" value="1"/>
</dbReference>
<name>A0A158KLU6_9BURK</name>
<evidence type="ECO:0000259" key="7">
    <source>
        <dbReference type="PROSITE" id="PS50043"/>
    </source>
</evidence>
<proteinExistence type="predicted"/>
<dbReference type="GO" id="GO:0000160">
    <property type="term" value="P:phosphorelay signal transduction system"/>
    <property type="evidence" value="ECO:0007669"/>
    <property type="project" value="InterPro"/>
</dbReference>
<dbReference type="InterPro" id="IPR058245">
    <property type="entry name" value="NreC/VraR/RcsB-like_REC"/>
</dbReference>
<dbReference type="PROSITE" id="PS50043">
    <property type="entry name" value="HTH_LUXR_2"/>
    <property type="match status" value="1"/>
</dbReference>
<dbReference type="InterPro" id="IPR036890">
    <property type="entry name" value="HATPase_C_sf"/>
</dbReference>
<dbReference type="AlphaFoldDB" id="A0A158KLU6"/>
<dbReference type="SUPFAM" id="SSF55785">
    <property type="entry name" value="PYP-like sensor domain (PAS domain)"/>
    <property type="match status" value="1"/>
</dbReference>
<dbReference type="InterPro" id="IPR039420">
    <property type="entry name" value="WalR-like"/>
</dbReference>
<comment type="caution">
    <text evidence="9">The sequence shown here is derived from an EMBL/GenBank/DDBJ whole genome shotgun (WGS) entry which is preliminary data.</text>
</comment>
<evidence type="ECO:0000259" key="8">
    <source>
        <dbReference type="PROSITE" id="PS50110"/>
    </source>
</evidence>
<keyword evidence="10" id="KW-1185">Reference proteome</keyword>
<dbReference type="RefSeq" id="WP_160110103.1">
    <property type="nucleotide sequence ID" value="NZ_FCON02000114.1"/>
</dbReference>
<protein>
    <submittedName>
        <fullName evidence="9">Two component LuxR family transcriptional regulator</fullName>
    </submittedName>
</protein>
<reference evidence="9" key="1">
    <citation type="submission" date="2016-01" db="EMBL/GenBank/DDBJ databases">
        <authorList>
            <person name="Peeters C."/>
        </authorList>
    </citation>
    <scope>NUCLEOTIDE SEQUENCE [LARGE SCALE GENOMIC DNA]</scope>
    <source>
        <strain evidence="9">LMG 22940</strain>
    </source>
</reference>
<dbReference type="Pfam" id="PF00072">
    <property type="entry name" value="Response_reg"/>
    <property type="match status" value="1"/>
</dbReference>
<dbReference type="GO" id="GO:0006355">
    <property type="term" value="P:regulation of DNA-templated transcription"/>
    <property type="evidence" value="ECO:0007669"/>
    <property type="project" value="InterPro"/>
</dbReference>
<dbReference type="InterPro" id="IPR035965">
    <property type="entry name" value="PAS-like_dom_sf"/>
</dbReference>
<dbReference type="PANTHER" id="PTHR43214:SF41">
    <property type="entry name" value="NITRATE_NITRITE RESPONSE REGULATOR PROTEIN NARP"/>
    <property type="match status" value="1"/>
</dbReference>
<dbReference type="OrthoDB" id="9816469at2"/>
<dbReference type="CDD" id="cd06170">
    <property type="entry name" value="LuxR_C_like"/>
    <property type="match status" value="1"/>
</dbReference>
<dbReference type="InterPro" id="IPR000792">
    <property type="entry name" value="Tscrpt_reg_LuxR_C"/>
</dbReference>
<dbReference type="Proteomes" id="UP000054770">
    <property type="component" value="Unassembled WGS sequence"/>
</dbReference>
<gene>
    <name evidence="9" type="ORF">AWB68_06387</name>
</gene>
<evidence type="ECO:0000313" key="10">
    <source>
        <dbReference type="Proteomes" id="UP000054770"/>
    </source>
</evidence>
<keyword evidence="2" id="KW-0805">Transcription regulation</keyword>
<dbReference type="SUPFAM" id="SSF46894">
    <property type="entry name" value="C-terminal effector domain of the bipartite response regulators"/>
    <property type="match status" value="1"/>
</dbReference>
<dbReference type="Gene3D" id="3.30.565.10">
    <property type="entry name" value="Histidine kinase-like ATPase, C-terminal domain"/>
    <property type="match status" value="1"/>
</dbReference>
<feature type="coiled-coil region" evidence="6">
    <location>
        <begin position="406"/>
        <end position="464"/>
    </location>
</feature>
<dbReference type="InterPro" id="IPR011006">
    <property type="entry name" value="CheY-like_superfamily"/>
</dbReference>
<comment type="caution">
    <text evidence="5">Lacks conserved residue(s) required for the propagation of feature annotation.</text>
</comment>
<dbReference type="CDD" id="cd17535">
    <property type="entry name" value="REC_NarL-like"/>
    <property type="match status" value="1"/>
</dbReference>
<keyword evidence="4" id="KW-0804">Transcription</keyword>
<evidence type="ECO:0000256" key="3">
    <source>
        <dbReference type="ARBA" id="ARBA00023125"/>
    </source>
</evidence>
<evidence type="ECO:0000313" key="9">
    <source>
        <dbReference type="EMBL" id="SAL82107.1"/>
    </source>
</evidence>
<dbReference type="SUPFAM" id="SSF52172">
    <property type="entry name" value="CheY-like"/>
    <property type="match status" value="1"/>
</dbReference>
<evidence type="ECO:0000256" key="4">
    <source>
        <dbReference type="ARBA" id="ARBA00023163"/>
    </source>
</evidence>
<keyword evidence="6" id="KW-0175">Coiled coil</keyword>
<sequence>MYRILLAEEQPATREAVRARLEKAGYEVVQEVNDGPTALRRTLDLKPDLLVLSLRLPRLGGLEVLRRMRQHGTKTKSLVMTSADSQHVVGMCMQAGASGFVSKTDDLSEITLAVQAISRNHTFFPGLQTAHGKSDPRMLTEAEQIASLSAREVTVLSYLADGYANRDICQALSLNSRTISTYKTRLFRKLNIASVVELAEVAKRNHILGRGVTGEERRGELAWPLADDGYKVLRSVLDAIPSALSIRDPTGKLLFANKFLLGRYEKEERELIGTALTEVEGLDSRQATKLQTNYIAAVQRAVPFNAELVVRFKGERHALLCWGSPLFDATGVLKAMVCGVQNVQAQELTFLQLRAAKEQAEASSTAKSLLLVEHAESFRNQIELLSRALSPIAEGEMRAAALRRAAQEALAATEALRSQLDNLQALIASSNSATQTVREPCNLVDILKEVIAALEARYASQEARITFDDSLADAADVWLDPRRFRQVTSSLLSQRLVNTKKPVLAVSLRTEARSRALVFVEIDWKDASGRRPPRKPSSATYGMQVGAALAESLGAEFILMSQAPVHLLLRFTVPRAVAARHDDLDRYTTAPCE</sequence>
<dbReference type="PRINTS" id="PR00038">
    <property type="entry name" value="HTHLUXR"/>
</dbReference>
<dbReference type="InterPro" id="IPR016032">
    <property type="entry name" value="Sig_transdc_resp-reg_C-effctor"/>
</dbReference>
<feature type="domain" description="Response regulatory" evidence="8">
    <location>
        <begin position="3"/>
        <end position="118"/>
    </location>
</feature>
<keyword evidence="3" id="KW-0238">DNA-binding</keyword>
<dbReference type="Gene3D" id="3.40.50.2300">
    <property type="match status" value="1"/>
</dbReference>
<dbReference type="InterPro" id="IPR001789">
    <property type="entry name" value="Sig_transdc_resp-reg_receiver"/>
</dbReference>
<organism evidence="9 10">
    <name type="scientific">Caballeronia choica</name>
    <dbReference type="NCBI Taxonomy" id="326476"/>
    <lineage>
        <taxon>Bacteria</taxon>
        <taxon>Pseudomonadati</taxon>
        <taxon>Pseudomonadota</taxon>
        <taxon>Betaproteobacteria</taxon>
        <taxon>Burkholderiales</taxon>
        <taxon>Burkholderiaceae</taxon>
        <taxon>Caballeronia</taxon>
    </lineage>
</organism>
<evidence type="ECO:0000256" key="2">
    <source>
        <dbReference type="ARBA" id="ARBA00023015"/>
    </source>
</evidence>